<dbReference type="GO" id="GO:0003677">
    <property type="term" value="F:DNA binding"/>
    <property type="evidence" value="ECO:0007669"/>
    <property type="project" value="UniProtKB-KW"/>
</dbReference>
<gene>
    <name evidence="3" type="ORF">D1B32_18555</name>
</gene>
<keyword evidence="1" id="KW-0238">DNA-binding</keyword>
<evidence type="ECO:0000313" key="3">
    <source>
        <dbReference type="EMBL" id="RHW30074.1"/>
    </source>
</evidence>
<organism evidence="3 4">
    <name type="scientific">Oceanobacillus profundus</name>
    <dbReference type="NCBI Taxonomy" id="372463"/>
    <lineage>
        <taxon>Bacteria</taxon>
        <taxon>Bacillati</taxon>
        <taxon>Bacillota</taxon>
        <taxon>Bacilli</taxon>
        <taxon>Bacillales</taxon>
        <taxon>Bacillaceae</taxon>
        <taxon>Oceanobacillus</taxon>
    </lineage>
</organism>
<feature type="domain" description="HTH marR-type" evidence="2">
    <location>
        <begin position="3"/>
        <end position="137"/>
    </location>
</feature>
<dbReference type="GO" id="GO:0006950">
    <property type="term" value="P:response to stress"/>
    <property type="evidence" value="ECO:0007669"/>
    <property type="project" value="TreeGrafter"/>
</dbReference>
<dbReference type="InterPro" id="IPR036390">
    <property type="entry name" value="WH_DNA-bd_sf"/>
</dbReference>
<reference evidence="3 4" key="1">
    <citation type="journal article" date="2007" name="Int. J. Syst. Evol. Microbiol.">
        <title>Oceanobacillus profundus sp. nov., isolated from a deep-sea sediment core.</title>
        <authorList>
            <person name="Kim Y.G."/>
            <person name="Choi D.H."/>
            <person name="Hyun S."/>
            <person name="Cho B.C."/>
        </authorList>
    </citation>
    <scope>NUCLEOTIDE SEQUENCE [LARGE SCALE GENOMIC DNA]</scope>
    <source>
        <strain evidence="3 4">DSM 18246</strain>
    </source>
</reference>
<dbReference type="InterPro" id="IPR039422">
    <property type="entry name" value="MarR/SlyA-like"/>
</dbReference>
<dbReference type="AlphaFoldDB" id="A0A417YC49"/>
<protein>
    <submittedName>
        <fullName evidence="3">MarR family transcriptional regulator</fullName>
    </submittedName>
</protein>
<dbReference type="Gene3D" id="1.10.10.10">
    <property type="entry name" value="Winged helix-like DNA-binding domain superfamily/Winged helix DNA-binding domain"/>
    <property type="match status" value="1"/>
</dbReference>
<dbReference type="GO" id="GO:0003700">
    <property type="term" value="F:DNA-binding transcription factor activity"/>
    <property type="evidence" value="ECO:0007669"/>
    <property type="project" value="InterPro"/>
</dbReference>
<evidence type="ECO:0000313" key="4">
    <source>
        <dbReference type="Proteomes" id="UP000285456"/>
    </source>
</evidence>
<dbReference type="SUPFAM" id="SSF46785">
    <property type="entry name" value="Winged helix' DNA-binding domain"/>
    <property type="match status" value="1"/>
</dbReference>
<sequence length="137" mass="16257">MYDNELFDTWLKLTKYHNRLLKAIDYTLQDHFQLGINEFYLLYFLAQSENKKMKLLDLVPKVGLSHSALSRLVTRLEKHRGESLVQRQTDENDKRSVYVLLLKKGQLQVEEMLILLNNSLQTQISIKDIHDIKRLIE</sequence>
<dbReference type="PANTHER" id="PTHR33164:SF99">
    <property type="entry name" value="MARR FAMILY REGULATORY PROTEIN"/>
    <property type="match status" value="1"/>
</dbReference>
<dbReference type="RefSeq" id="WP_095312602.1">
    <property type="nucleotide sequence ID" value="NZ_JAMAWL010000003.1"/>
</dbReference>
<name>A0A417YC49_9BACI</name>
<evidence type="ECO:0000259" key="2">
    <source>
        <dbReference type="PROSITE" id="PS50995"/>
    </source>
</evidence>
<dbReference type="SMART" id="SM00347">
    <property type="entry name" value="HTH_MARR"/>
    <property type="match status" value="1"/>
</dbReference>
<dbReference type="PANTHER" id="PTHR33164">
    <property type="entry name" value="TRANSCRIPTIONAL REGULATOR, MARR FAMILY"/>
    <property type="match status" value="1"/>
</dbReference>
<dbReference type="OrthoDB" id="5195026at2"/>
<proteinExistence type="predicted"/>
<dbReference type="Proteomes" id="UP000285456">
    <property type="component" value="Unassembled WGS sequence"/>
</dbReference>
<keyword evidence="4" id="KW-1185">Reference proteome</keyword>
<dbReference type="InterPro" id="IPR000835">
    <property type="entry name" value="HTH_MarR-typ"/>
</dbReference>
<comment type="caution">
    <text evidence="3">The sequence shown here is derived from an EMBL/GenBank/DDBJ whole genome shotgun (WGS) entry which is preliminary data.</text>
</comment>
<dbReference type="EMBL" id="QWEH01000016">
    <property type="protein sequence ID" value="RHW30074.1"/>
    <property type="molecule type" value="Genomic_DNA"/>
</dbReference>
<dbReference type="Pfam" id="PF01047">
    <property type="entry name" value="MarR"/>
    <property type="match status" value="1"/>
</dbReference>
<evidence type="ECO:0000256" key="1">
    <source>
        <dbReference type="ARBA" id="ARBA00023125"/>
    </source>
</evidence>
<accession>A0A417YC49</accession>
<dbReference type="InterPro" id="IPR036388">
    <property type="entry name" value="WH-like_DNA-bd_sf"/>
</dbReference>
<dbReference type="PROSITE" id="PS50995">
    <property type="entry name" value="HTH_MARR_2"/>
    <property type="match status" value="1"/>
</dbReference>